<accession>A0ABR1ZZS9</accession>
<evidence type="ECO:0000256" key="1">
    <source>
        <dbReference type="SAM" id="Phobius"/>
    </source>
</evidence>
<feature type="transmembrane region" description="Helical" evidence="1">
    <location>
        <begin position="21"/>
        <end position="43"/>
    </location>
</feature>
<keyword evidence="1" id="KW-0812">Transmembrane</keyword>
<name>A0ABR1ZZS9_9ROSI</name>
<proteinExistence type="predicted"/>
<comment type="caution">
    <text evidence="2">The sequence shown here is derived from an EMBL/GenBank/DDBJ whole genome shotgun (WGS) entry which is preliminary data.</text>
</comment>
<gene>
    <name evidence="2" type="ORF">V6N11_004987</name>
</gene>
<dbReference type="Proteomes" id="UP001396334">
    <property type="component" value="Unassembled WGS sequence"/>
</dbReference>
<keyword evidence="1" id="KW-0472">Membrane</keyword>
<organism evidence="2 3">
    <name type="scientific">Hibiscus sabdariffa</name>
    <name type="common">roselle</name>
    <dbReference type="NCBI Taxonomy" id="183260"/>
    <lineage>
        <taxon>Eukaryota</taxon>
        <taxon>Viridiplantae</taxon>
        <taxon>Streptophyta</taxon>
        <taxon>Embryophyta</taxon>
        <taxon>Tracheophyta</taxon>
        <taxon>Spermatophyta</taxon>
        <taxon>Magnoliopsida</taxon>
        <taxon>eudicotyledons</taxon>
        <taxon>Gunneridae</taxon>
        <taxon>Pentapetalae</taxon>
        <taxon>rosids</taxon>
        <taxon>malvids</taxon>
        <taxon>Malvales</taxon>
        <taxon>Malvaceae</taxon>
        <taxon>Malvoideae</taxon>
        <taxon>Hibiscus</taxon>
    </lineage>
</organism>
<evidence type="ECO:0000313" key="2">
    <source>
        <dbReference type="EMBL" id="KAK8486108.1"/>
    </source>
</evidence>
<reference evidence="2 3" key="1">
    <citation type="journal article" date="2024" name="G3 (Bethesda)">
        <title>Genome assembly of Hibiscus sabdariffa L. provides insights into metabolisms of medicinal natural products.</title>
        <authorList>
            <person name="Kim T."/>
        </authorList>
    </citation>
    <scope>NUCLEOTIDE SEQUENCE [LARGE SCALE GENOMIC DNA]</scope>
    <source>
        <strain evidence="2">TK-2024</strain>
        <tissue evidence="2">Old leaves</tissue>
    </source>
</reference>
<evidence type="ECO:0000313" key="3">
    <source>
        <dbReference type="Proteomes" id="UP001396334"/>
    </source>
</evidence>
<keyword evidence="1" id="KW-1133">Transmembrane helix</keyword>
<dbReference type="EMBL" id="JBBPBN010000456">
    <property type="protein sequence ID" value="KAK8486108.1"/>
    <property type="molecule type" value="Genomic_DNA"/>
</dbReference>
<keyword evidence="3" id="KW-1185">Reference proteome</keyword>
<protein>
    <submittedName>
        <fullName evidence="2">Uncharacterized protein</fullName>
    </submittedName>
</protein>
<sequence>MCSHQLLPRLEPRLCFVQHRIALLFASLCVGCDGTALYLYGVLWPVSCLWLAFCMLFWELCLHFVQCQIVLLPDAPNGVVSIGVVRLLPRIVGHDGVGCHACSIARLTTAVLTTDVHVHWPAFDFGFGLNVPARFWAESCSPCIALTWCTSFPL</sequence>